<evidence type="ECO:0000256" key="2">
    <source>
        <dbReference type="ARBA" id="ARBA00022741"/>
    </source>
</evidence>
<comment type="catalytic activity">
    <reaction evidence="5">
        <text>3'-dephospho-CoA + ATP = ADP + CoA + H(+)</text>
        <dbReference type="Rhea" id="RHEA:18245"/>
        <dbReference type="ChEBI" id="CHEBI:15378"/>
        <dbReference type="ChEBI" id="CHEBI:30616"/>
        <dbReference type="ChEBI" id="CHEBI:57287"/>
        <dbReference type="ChEBI" id="CHEBI:57328"/>
        <dbReference type="ChEBI" id="CHEBI:456216"/>
        <dbReference type="EC" id="2.7.1.24"/>
    </reaction>
</comment>
<evidence type="ECO:0000256" key="6">
    <source>
        <dbReference type="NCBIfam" id="TIGR00152"/>
    </source>
</evidence>
<evidence type="ECO:0000256" key="1">
    <source>
        <dbReference type="ARBA" id="ARBA00009018"/>
    </source>
</evidence>
<dbReference type="GO" id="GO:0005524">
    <property type="term" value="F:ATP binding"/>
    <property type="evidence" value="ECO:0007669"/>
    <property type="project" value="UniProtKB-UniRule"/>
</dbReference>
<gene>
    <name evidence="5" type="primary">coaE</name>
    <name evidence="7" type="ORF">A4R26_25835</name>
</gene>
<sequence>MLKIGLTGGIGSGKSTVAKVFEVLGIPIYYADDAARRLMNEDEELRQQIIGHFGPSAYRNNQLDRAYIASQVFDNKEKLELMNSLVHPATIRDSENWMARQTTPYAIKEAAIIFESGTQNQYDYIVGVSAPLPLRTLRAMRRDGSTREQVLARMGKQIQEVIKMRLCDFVITNDEQQPVIPQVLKMHNTFMELSADNGK</sequence>
<accession>A0A1V9FDG2</accession>
<keyword evidence="8" id="KW-1185">Reference proteome</keyword>
<evidence type="ECO:0000313" key="8">
    <source>
        <dbReference type="Proteomes" id="UP000192276"/>
    </source>
</evidence>
<keyword evidence="2 5" id="KW-0547">Nucleotide-binding</keyword>
<organism evidence="7 8">
    <name type="scientific">Niastella populi</name>
    <dbReference type="NCBI Taxonomy" id="550983"/>
    <lineage>
        <taxon>Bacteria</taxon>
        <taxon>Pseudomonadati</taxon>
        <taxon>Bacteroidota</taxon>
        <taxon>Chitinophagia</taxon>
        <taxon>Chitinophagales</taxon>
        <taxon>Chitinophagaceae</taxon>
        <taxon>Niastella</taxon>
    </lineage>
</organism>
<dbReference type="Gene3D" id="3.40.50.300">
    <property type="entry name" value="P-loop containing nucleotide triphosphate hydrolases"/>
    <property type="match status" value="1"/>
</dbReference>
<name>A0A1V9FDG2_9BACT</name>
<dbReference type="UniPathway" id="UPA00241">
    <property type="reaction ID" value="UER00356"/>
</dbReference>
<dbReference type="PANTHER" id="PTHR10695:SF46">
    <property type="entry name" value="BIFUNCTIONAL COENZYME A SYNTHASE-RELATED"/>
    <property type="match status" value="1"/>
</dbReference>
<comment type="pathway">
    <text evidence="5">Cofactor biosynthesis; coenzyme A biosynthesis; CoA from (R)-pantothenate: step 5/5.</text>
</comment>
<proteinExistence type="inferred from homology"/>
<keyword evidence="4 5" id="KW-0173">Coenzyme A biosynthesis</keyword>
<dbReference type="CDD" id="cd02022">
    <property type="entry name" value="DPCK"/>
    <property type="match status" value="1"/>
</dbReference>
<dbReference type="PROSITE" id="PS51219">
    <property type="entry name" value="DPCK"/>
    <property type="match status" value="1"/>
</dbReference>
<dbReference type="SUPFAM" id="SSF52540">
    <property type="entry name" value="P-loop containing nucleoside triphosphate hydrolases"/>
    <property type="match status" value="1"/>
</dbReference>
<dbReference type="STRING" id="550983.A4R26_25835"/>
<dbReference type="GO" id="GO:0005737">
    <property type="term" value="C:cytoplasm"/>
    <property type="evidence" value="ECO:0007669"/>
    <property type="project" value="UniProtKB-SubCell"/>
</dbReference>
<evidence type="ECO:0000313" key="7">
    <source>
        <dbReference type="EMBL" id="OQP56321.1"/>
    </source>
</evidence>
<feature type="binding site" evidence="5">
    <location>
        <begin position="11"/>
        <end position="16"/>
    </location>
    <ligand>
        <name>ATP</name>
        <dbReference type="ChEBI" id="CHEBI:30616"/>
    </ligand>
</feature>
<comment type="caution">
    <text evidence="7">The sequence shown here is derived from an EMBL/GenBank/DDBJ whole genome shotgun (WGS) entry which is preliminary data.</text>
</comment>
<dbReference type="OrthoDB" id="9812943at2"/>
<dbReference type="GO" id="GO:0015937">
    <property type="term" value="P:coenzyme A biosynthetic process"/>
    <property type="evidence" value="ECO:0007669"/>
    <property type="project" value="UniProtKB-UniRule"/>
</dbReference>
<comment type="similarity">
    <text evidence="1 5">Belongs to the CoaE family.</text>
</comment>
<dbReference type="PANTHER" id="PTHR10695">
    <property type="entry name" value="DEPHOSPHO-COA KINASE-RELATED"/>
    <property type="match status" value="1"/>
</dbReference>
<dbReference type="Proteomes" id="UP000192276">
    <property type="component" value="Unassembled WGS sequence"/>
</dbReference>
<dbReference type="EC" id="2.7.1.24" evidence="5 6"/>
<dbReference type="InterPro" id="IPR027417">
    <property type="entry name" value="P-loop_NTPase"/>
</dbReference>
<keyword evidence="5" id="KW-0963">Cytoplasm</keyword>
<dbReference type="RefSeq" id="WP_081168940.1">
    <property type="nucleotide sequence ID" value="NZ_LWBP01000200.1"/>
</dbReference>
<comment type="subcellular location">
    <subcellularLocation>
        <location evidence="5">Cytoplasm</location>
    </subcellularLocation>
</comment>
<comment type="function">
    <text evidence="5">Catalyzes the phosphorylation of the 3'-hydroxyl group of dephosphocoenzyme A to form coenzyme A.</text>
</comment>
<evidence type="ECO:0000256" key="4">
    <source>
        <dbReference type="ARBA" id="ARBA00022993"/>
    </source>
</evidence>
<dbReference type="NCBIfam" id="TIGR00152">
    <property type="entry name" value="dephospho-CoA kinase"/>
    <property type="match status" value="1"/>
</dbReference>
<dbReference type="Pfam" id="PF01121">
    <property type="entry name" value="CoaE"/>
    <property type="match status" value="1"/>
</dbReference>
<protein>
    <recommendedName>
        <fullName evidence="5 6">Dephospho-CoA kinase</fullName>
        <ecNumber evidence="5 6">2.7.1.24</ecNumber>
    </recommendedName>
    <alternativeName>
        <fullName evidence="5">Dephosphocoenzyme A kinase</fullName>
    </alternativeName>
</protein>
<keyword evidence="5 7" id="KW-0418">Kinase</keyword>
<dbReference type="GO" id="GO:0004140">
    <property type="term" value="F:dephospho-CoA kinase activity"/>
    <property type="evidence" value="ECO:0007669"/>
    <property type="project" value="UniProtKB-UniRule"/>
</dbReference>
<dbReference type="EMBL" id="LWBP01000200">
    <property type="protein sequence ID" value="OQP56321.1"/>
    <property type="molecule type" value="Genomic_DNA"/>
</dbReference>
<dbReference type="InterPro" id="IPR001977">
    <property type="entry name" value="Depp_CoAkinase"/>
</dbReference>
<dbReference type="AlphaFoldDB" id="A0A1V9FDG2"/>
<evidence type="ECO:0000256" key="5">
    <source>
        <dbReference type="HAMAP-Rule" id="MF_00376"/>
    </source>
</evidence>
<reference evidence="8" key="1">
    <citation type="submission" date="2016-04" db="EMBL/GenBank/DDBJ databases">
        <authorList>
            <person name="Chen L."/>
            <person name="Zhuang W."/>
            <person name="Wang G."/>
        </authorList>
    </citation>
    <scope>NUCLEOTIDE SEQUENCE [LARGE SCALE GENOMIC DNA]</scope>
    <source>
        <strain evidence="8">208</strain>
    </source>
</reference>
<evidence type="ECO:0000256" key="3">
    <source>
        <dbReference type="ARBA" id="ARBA00022840"/>
    </source>
</evidence>
<keyword evidence="5" id="KW-0808">Transferase</keyword>
<keyword evidence="3 5" id="KW-0067">ATP-binding</keyword>
<dbReference type="HAMAP" id="MF_00376">
    <property type="entry name" value="Dephospho_CoA_kinase"/>
    <property type="match status" value="1"/>
</dbReference>